<evidence type="ECO:0000313" key="2">
    <source>
        <dbReference type="EMBL" id="CAD7087322.1"/>
    </source>
</evidence>
<sequence>MDELFAQYLFFAMVFVWSLTIYFLTYEYISEMFTLKSLKSKMCKSGADANGYRTKKIDNTSWDNYEGEEIRIKALTFGMIQPLLQPSYGRMCPAAPRFKQPTSPGRFVNYMPVMNQNFDLSVLYTDPVKELSKPTEERRWRRKDRTGARRCLIF</sequence>
<dbReference type="EMBL" id="LR899012">
    <property type="protein sequence ID" value="CAD7087322.1"/>
    <property type="molecule type" value="Genomic_DNA"/>
</dbReference>
<keyword evidence="3" id="KW-1185">Reference proteome</keyword>
<reference evidence="2 3" key="1">
    <citation type="submission" date="2020-11" db="EMBL/GenBank/DDBJ databases">
        <authorList>
            <person name="Wallbank WR R."/>
            <person name="Pardo Diaz C."/>
            <person name="Kozak K."/>
            <person name="Martin S."/>
            <person name="Jiggins C."/>
            <person name="Moest M."/>
            <person name="Warren A I."/>
            <person name="Generalovic N T."/>
            <person name="Byers J.R.P. K."/>
            <person name="Montejo-Kovacevich G."/>
            <person name="Yen C E."/>
        </authorList>
    </citation>
    <scope>NUCLEOTIDE SEQUENCE [LARGE SCALE GENOMIC DNA]</scope>
</reference>
<keyword evidence="1" id="KW-0812">Transmembrane</keyword>
<feature type="transmembrane region" description="Helical" evidence="1">
    <location>
        <begin position="6"/>
        <end position="29"/>
    </location>
</feature>
<protein>
    <submittedName>
        <fullName evidence="2">Uncharacterized protein</fullName>
    </submittedName>
</protein>
<gene>
    <name evidence="2" type="ORF">HERILL_LOCUS10038</name>
</gene>
<dbReference type="InParanoid" id="A0A7R8YVH7"/>
<proteinExistence type="predicted"/>
<keyword evidence="1" id="KW-0472">Membrane</keyword>
<dbReference type="AlphaFoldDB" id="A0A7R8YVH7"/>
<name>A0A7R8YVH7_HERIL</name>
<organism evidence="2 3">
    <name type="scientific">Hermetia illucens</name>
    <name type="common">Black soldier fly</name>
    <dbReference type="NCBI Taxonomy" id="343691"/>
    <lineage>
        <taxon>Eukaryota</taxon>
        <taxon>Metazoa</taxon>
        <taxon>Ecdysozoa</taxon>
        <taxon>Arthropoda</taxon>
        <taxon>Hexapoda</taxon>
        <taxon>Insecta</taxon>
        <taxon>Pterygota</taxon>
        <taxon>Neoptera</taxon>
        <taxon>Endopterygota</taxon>
        <taxon>Diptera</taxon>
        <taxon>Brachycera</taxon>
        <taxon>Stratiomyomorpha</taxon>
        <taxon>Stratiomyidae</taxon>
        <taxon>Hermetiinae</taxon>
        <taxon>Hermetia</taxon>
    </lineage>
</organism>
<evidence type="ECO:0000313" key="3">
    <source>
        <dbReference type="Proteomes" id="UP000594454"/>
    </source>
</evidence>
<evidence type="ECO:0000256" key="1">
    <source>
        <dbReference type="SAM" id="Phobius"/>
    </source>
</evidence>
<dbReference type="Proteomes" id="UP000594454">
    <property type="component" value="Chromosome 4"/>
</dbReference>
<keyword evidence="1" id="KW-1133">Transmembrane helix</keyword>
<accession>A0A7R8YVH7</accession>